<organism evidence="1 2">
    <name type="scientific">Epilithonimonas pallida</name>
    <dbReference type="NCBI Taxonomy" id="373671"/>
    <lineage>
        <taxon>Bacteria</taxon>
        <taxon>Pseudomonadati</taxon>
        <taxon>Bacteroidota</taxon>
        <taxon>Flavobacteriia</taxon>
        <taxon>Flavobacteriales</taxon>
        <taxon>Weeksellaceae</taxon>
        <taxon>Chryseobacterium group</taxon>
        <taxon>Epilithonimonas</taxon>
    </lineage>
</organism>
<gene>
    <name evidence="1" type="ORF">SAMN05421679_10684</name>
</gene>
<comment type="caution">
    <text evidence="1">The sequence shown here is derived from an EMBL/GenBank/DDBJ whole genome shotgun (WGS) entry which is preliminary data.</text>
</comment>
<name>A0ABY1R4T7_9FLAO</name>
<sequence>MRFSVSKTSKDRSLPVAKKDLVLVYADDIVSLPETNERGVLAINEIQLMNGAEFYSLYLTPSTQKLSSDIEGDIGVKGWKPTVNGSFPGTRLQISEWMHNNINSAFIAIQKNCGDNYKIIGTKSNPLFLTGKISEDKDSSLCEVNLIAAKKSKRPFIFYNPEDIGAQDPGSNAGNCDCVPLIDIIGI</sequence>
<protein>
    <submittedName>
        <fullName evidence="1">Uncharacterized protein</fullName>
    </submittedName>
</protein>
<keyword evidence="2" id="KW-1185">Reference proteome</keyword>
<evidence type="ECO:0000313" key="1">
    <source>
        <dbReference type="EMBL" id="SMP94681.1"/>
    </source>
</evidence>
<dbReference type="EMBL" id="FXUO01000006">
    <property type="protein sequence ID" value="SMP94681.1"/>
    <property type="molecule type" value="Genomic_DNA"/>
</dbReference>
<dbReference type="RefSeq" id="WP_283417269.1">
    <property type="nucleotide sequence ID" value="NZ_FXUO01000006.1"/>
</dbReference>
<accession>A0ABY1R4T7</accession>
<dbReference type="Proteomes" id="UP001158050">
    <property type="component" value="Unassembled WGS sequence"/>
</dbReference>
<evidence type="ECO:0000313" key="2">
    <source>
        <dbReference type="Proteomes" id="UP001158050"/>
    </source>
</evidence>
<reference evidence="1 2" key="1">
    <citation type="submission" date="2017-05" db="EMBL/GenBank/DDBJ databases">
        <authorList>
            <person name="Varghese N."/>
            <person name="Submissions S."/>
        </authorList>
    </citation>
    <scope>NUCLEOTIDE SEQUENCE [LARGE SCALE GENOMIC DNA]</scope>
    <source>
        <strain evidence="1 2">DSM 18015</strain>
    </source>
</reference>
<proteinExistence type="predicted"/>